<dbReference type="Proteomes" id="UP000317650">
    <property type="component" value="Chromosome 8"/>
</dbReference>
<protein>
    <submittedName>
        <fullName evidence="1">Uncharacterized protein</fullName>
    </submittedName>
</protein>
<keyword evidence="2" id="KW-1185">Reference proteome</keyword>
<organism evidence="1 2">
    <name type="scientific">Musa balbisiana</name>
    <name type="common">Banana</name>
    <dbReference type="NCBI Taxonomy" id="52838"/>
    <lineage>
        <taxon>Eukaryota</taxon>
        <taxon>Viridiplantae</taxon>
        <taxon>Streptophyta</taxon>
        <taxon>Embryophyta</taxon>
        <taxon>Tracheophyta</taxon>
        <taxon>Spermatophyta</taxon>
        <taxon>Magnoliopsida</taxon>
        <taxon>Liliopsida</taxon>
        <taxon>Zingiberales</taxon>
        <taxon>Musaceae</taxon>
        <taxon>Musa</taxon>
    </lineage>
</organism>
<gene>
    <name evidence="1" type="ORF">C4D60_Mb08t30790</name>
</gene>
<comment type="caution">
    <text evidence="1">The sequence shown here is derived from an EMBL/GenBank/DDBJ whole genome shotgun (WGS) entry which is preliminary data.</text>
</comment>
<accession>A0A4S8K7T6</accession>
<evidence type="ECO:0000313" key="1">
    <source>
        <dbReference type="EMBL" id="THU70988.1"/>
    </source>
</evidence>
<dbReference type="EMBL" id="PYDT01000002">
    <property type="protein sequence ID" value="THU70988.1"/>
    <property type="molecule type" value="Genomic_DNA"/>
</dbReference>
<name>A0A4S8K7T6_MUSBA</name>
<sequence>MSSSWIIAIAVRGILDPLCPLAIELMICDAKACSPDSNNTSTTASTQSACKGVSLSTTFVANLRASFK</sequence>
<reference evidence="1 2" key="1">
    <citation type="journal article" date="2019" name="Nat. Plants">
        <title>Genome sequencing of Musa balbisiana reveals subgenome evolution and function divergence in polyploid bananas.</title>
        <authorList>
            <person name="Yao X."/>
        </authorList>
    </citation>
    <scope>NUCLEOTIDE SEQUENCE [LARGE SCALE GENOMIC DNA]</scope>
    <source>
        <strain evidence="2">cv. DH-PKW</strain>
        <tissue evidence="1">Leaves</tissue>
    </source>
</reference>
<proteinExistence type="predicted"/>
<dbReference type="AlphaFoldDB" id="A0A4S8K7T6"/>
<evidence type="ECO:0000313" key="2">
    <source>
        <dbReference type="Proteomes" id="UP000317650"/>
    </source>
</evidence>